<dbReference type="Gene3D" id="1.20.58.760">
    <property type="entry name" value="Peptidase M41"/>
    <property type="match status" value="1"/>
</dbReference>
<name>A0A4Y7JA67_PAPSO</name>
<organism evidence="1 2">
    <name type="scientific">Papaver somniferum</name>
    <name type="common">Opium poppy</name>
    <dbReference type="NCBI Taxonomy" id="3469"/>
    <lineage>
        <taxon>Eukaryota</taxon>
        <taxon>Viridiplantae</taxon>
        <taxon>Streptophyta</taxon>
        <taxon>Embryophyta</taxon>
        <taxon>Tracheophyta</taxon>
        <taxon>Spermatophyta</taxon>
        <taxon>Magnoliopsida</taxon>
        <taxon>Ranunculales</taxon>
        <taxon>Papaveraceae</taxon>
        <taxon>Papaveroideae</taxon>
        <taxon>Papaver</taxon>
    </lineage>
</organism>
<gene>
    <name evidence="1" type="ORF">C5167_015383</name>
</gene>
<protein>
    <recommendedName>
        <fullName evidence="3">Peptidase M41 domain-containing protein</fullName>
    </recommendedName>
</protein>
<dbReference type="GO" id="GO:0004176">
    <property type="term" value="F:ATP-dependent peptidase activity"/>
    <property type="evidence" value="ECO:0007669"/>
    <property type="project" value="InterPro"/>
</dbReference>
<evidence type="ECO:0008006" key="3">
    <source>
        <dbReference type="Google" id="ProtNLM"/>
    </source>
</evidence>
<evidence type="ECO:0000313" key="1">
    <source>
        <dbReference type="EMBL" id="RZC56515.1"/>
    </source>
</evidence>
<dbReference type="SUPFAM" id="SSF140990">
    <property type="entry name" value="FtsH protease domain-like"/>
    <property type="match status" value="1"/>
</dbReference>
<dbReference type="Proteomes" id="UP000316621">
    <property type="component" value="Chromosome 3"/>
</dbReference>
<dbReference type="GO" id="GO:0005524">
    <property type="term" value="F:ATP binding"/>
    <property type="evidence" value="ECO:0007669"/>
    <property type="project" value="InterPro"/>
</dbReference>
<proteinExistence type="predicted"/>
<dbReference type="STRING" id="3469.A0A4Y7JA67"/>
<dbReference type="InterPro" id="IPR037219">
    <property type="entry name" value="Peptidase_M41-like"/>
</dbReference>
<keyword evidence="2" id="KW-1185">Reference proteome</keyword>
<dbReference type="AlphaFoldDB" id="A0A4Y7JA67"/>
<accession>A0A4Y7JA67</accession>
<reference evidence="1 2" key="1">
    <citation type="journal article" date="2018" name="Science">
        <title>The opium poppy genome and morphinan production.</title>
        <authorList>
            <person name="Guo L."/>
            <person name="Winzer T."/>
            <person name="Yang X."/>
            <person name="Li Y."/>
            <person name="Ning Z."/>
            <person name="He Z."/>
            <person name="Teodor R."/>
            <person name="Lu Y."/>
            <person name="Bowser T.A."/>
            <person name="Graham I.A."/>
            <person name="Ye K."/>
        </authorList>
    </citation>
    <scope>NUCLEOTIDE SEQUENCE [LARGE SCALE GENOMIC DNA]</scope>
    <source>
        <strain evidence="2">cv. HN1</strain>
        <tissue evidence="1">Leaves</tissue>
    </source>
</reference>
<dbReference type="EMBL" id="CM010717">
    <property type="protein sequence ID" value="RZC56515.1"/>
    <property type="molecule type" value="Genomic_DNA"/>
</dbReference>
<dbReference type="GO" id="GO:0004222">
    <property type="term" value="F:metalloendopeptidase activity"/>
    <property type="evidence" value="ECO:0007669"/>
    <property type="project" value="InterPro"/>
</dbReference>
<dbReference type="Gramene" id="RZC56515">
    <property type="protein sequence ID" value="RZC56515"/>
    <property type="gene ID" value="C5167_015383"/>
</dbReference>
<dbReference type="GO" id="GO:0006508">
    <property type="term" value="P:proteolysis"/>
    <property type="evidence" value="ECO:0007669"/>
    <property type="project" value="InterPro"/>
</dbReference>
<evidence type="ECO:0000313" key="2">
    <source>
        <dbReference type="Proteomes" id="UP000316621"/>
    </source>
</evidence>
<sequence>MQTSSSVNAYLSIHAARDSLKLCFTVWMTRHTCLNDGLSCCNAFRWNLEEPMTVHGEPPPWRRSVSFVGPRMDFEGSLYDDYDLIEPPINFKLDDDVAKRTEELIRDMYEKTISLLRSHHAALLKTVRVLLDNMEISGDEIEYILDNYPAETPLKLLLEEENPGTLPFSETENGLDLELSFLVPSEVEIS</sequence>